<dbReference type="EMBL" id="JASJOU010000006">
    <property type="protein sequence ID" value="MDJ1502742.1"/>
    <property type="molecule type" value="Genomic_DNA"/>
</dbReference>
<dbReference type="AlphaFoldDB" id="A0AAE3UGS1"/>
<accession>A0AAE3UGS1</accession>
<dbReference type="RefSeq" id="WP_314513004.1">
    <property type="nucleotide sequence ID" value="NZ_JASJOU010000006.1"/>
</dbReference>
<reference evidence="1" key="1">
    <citation type="submission" date="2023-05" db="EMBL/GenBank/DDBJ databases">
        <authorList>
            <person name="Zhang X."/>
        </authorList>
    </citation>
    <scope>NUCLEOTIDE SEQUENCE</scope>
    <source>
        <strain evidence="1">BD1B2-1</strain>
    </source>
</reference>
<name>A0AAE3UGS1_9BACT</name>
<proteinExistence type="predicted"/>
<sequence length="129" mass="15490">MQTTFREDKLKLSFEQDSLYALAEAVKLRAETLEKVIDHQYEQYTYRVRLGDFLILRDLMKVQELLDKKFAYMLFRDQKQVRLSLPISFVFLLHTQLNQATIDSFLQFAIDQPDKVIKSHPRQDRLHLR</sequence>
<evidence type="ECO:0000313" key="2">
    <source>
        <dbReference type="Proteomes" id="UP001232063"/>
    </source>
</evidence>
<comment type="caution">
    <text evidence="1">The sequence shown here is derived from an EMBL/GenBank/DDBJ whole genome shotgun (WGS) entry which is preliminary data.</text>
</comment>
<keyword evidence="2" id="KW-1185">Reference proteome</keyword>
<organism evidence="1 2">
    <name type="scientific">Xanthocytophaga agilis</name>
    <dbReference type="NCBI Taxonomy" id="3048010"/>
    <lineage>
        <taxon>Bacteria</taxon>
        <taxon>Pseudomonadati</taxon>
        <taxon>Bacteroidota</taxon>
        <taxon>Cytophagia</taxon>
        <taxon>Cytophagales</taxon>
        <taxon>Rhodocytophagaceae</taxon>
        <taxon>Xanthocytophaga</taxon>
    </lineage>
</organism>
<evidence type="ECO:0000313" key="1">
    <source>
        <dbReference type="EMBL" id="MDJ1502742.1"/>
    </source>
</evidence>
<dbReference type="Proteomes" id="UP001232063">
    <property type="component" value="Unassembled WGS sequence"/>
</dbReference>
<protein>
    <submittedName>
        <fullName evidence="1">Uncharacterized protein</fullName>
    </submittedName>
</protein>
<gene>
    <name evidence="1" type="ORF">QNI22_18890</name>
</gene>